<feature type="transmembrane region" description="Helical" evidence="6">
    <location>
        <begin position="218"/>
        <end position="236"/>
    </location>
</feature>
<evidence type="ECO:0000256" key="4">
    <source>
        <dbReference type="ARBA" id="ARBA00023136"/>
    </source>
</evidence>
<organism evidence="8 9">
    <name type="scientific">Demequina muriae</name>
    <dbReference type="NCBI Taxonomy" id="3051664"/>
    <lineage>
        <taxon>Bacteria</taxon>
        <taxon>Bacillati</taxon>
        <taxon>Actinomycetota</taxon>
        <taxon>Actinomycetes</taxon>
        <taxon>Micrococcales</taxon>
        <taxon>Demequinaceae</taxon>
        <taxon>Demequina</taxon>
    </lineage>
</organism>
<feature type="compositionally biased region" description="Low complexity" evidence="5">
    <location>
        <begin position="546"/>
        <end position="561"/>
    </location>
</feature>
<dbReference type="Pfam" id="PF07690">
    <property type="entry name" value="MFS_1"/>
    <property type="match status" value="1"/>
</dbReference>
<dbReference type="SUPFAM" id="SSF103473">
    <property type="entry name" value="MFS general substrate transporter"/>
    <property type="match status" value="1"/>
</dbReference>
<keyword evidence="9" id="KW-1185">Reference proteome</keyword>
<dbReference type="PRINTS" id="PR01036">
    <property type="entry name" value="TCRTETB"/>
</dbReference>
<dbReference type="PROSITE" id="PS00216">
    <property type="entry name" value="SUGAR_TRANSPORT_1"/>
    <property type="match status" value="1"/>
</dbReference>
<feature type="transmembrane region" description="Helical" evidence="6">
    <location>
        <begin position="377"/>
        <end position="400"/>
    </location>
</feature>
<dbReference type="InterPro" id="IPR011701">
    <property type="entry name" value="MFS"/>
</dbReference>
<evidence type="ECO:0000256" key="3">
    <source>
        <dbReference type="ARBA" id="ARBA00022989"/>
    </source>
</evidence>
<feature type="transmembrane region" description="Helical" evidence="6">
    <location>
        <begin position="187"/>
        <end position="206"/>
    </location>
</feature>
<evidence type="ECO:0000256" key="1">
    <source>
        <dbReference type="ARBA" id="ARBA00004651"/>
    </source>
</evidence>
<feature type="transmembrane region" description="Helical" evidence="6">
    <location>
        <begin position="421"/>
        <end position="439"/>
    </location>
</feature>
<dbReference type="PROSITE" id="PS50850">
    <property type="entry name" value="MFS"/>
    <property type="match status" value="1"/>
</dbReference>
<feature type="transmembrane region" description="Helical" evidence="6">
    <location>
        <begin position="350"/>
        <end position="371"/>
    </location>
</feature>
<dbReference type="InterPro" id="IPR005829">
    <property type="entry name" value="Sugar_transporter_CS"/>
</dbReference>
<feature type="transmembrane region" description="Helical" evidence="6">
    <location>
        <begin position="315"/>
        <end position="338"/>
    </location>
</feature>
<gene>
    <name evidence="8" type="ORF">QQX02_03310</name>
</gene>
<feature type="transmembrane region" description="Helical" evidence="6">
    <location>
        <begin position="97"/>
        <end position="115"/>
    </location>
</feature>
<dbReference type="InterPro" id="IPR020846">
    <property type="entry name" value="MFS_dom"/>
</dbReference>
<keyword evidence="4 6" id="KW-0472">Membrane</keyword>
<feature type="transmembrane region" description="Helical" evidence="6">
    <location>
        <begin position="499"/>
        <end position="519"/>
    </location>
</feature>
<protein>
    <submittedName>
        <fullName evidence="8">MFS transporter</fullName>
    </submittedName>
</protein>
<keyword evidence="3 6" id="KW-1133">Transmembrane helix</keyword>
<accession>A0ABT8GEU8</accession>
<feature type="region of interest" description="Disordered" evidence="5">
    <location>
        <begin position="525"/>
        <end position="561"/>
    </location>
</feature>
<reference evidence="8" key="1">
    <citation type="submission" date="2023-06" db="EMBL/GenBank/DDBJ databases">
        <title>Egi l300058.</title>
        <authorList>
            <person name="Gao L."/>
            <person name="Fang B.-Z."/>
            <person name="Li W.-J."/>
        </authorList>
    </citation>
    <scope>NUCLEOTIDE SEQUENCE</scope>
    <source>
        <strain evidence="8">EGI L300058</strain>
    </source>
</reference>
<feature type="transmembrane region" description="Helical" evidence="6">
    <location>
        <begin position="28"/>
        <end position="48"/>
    </location>
</feature>
<dbReference type="CDD" id="cd17321">
    <property type="entry name" value="MFS_MMR_MDR_like"/>
    <property type="match status" value="1"/>
</dbReference>
<keyword evidence="2 6" id="KW-0812">Transmembrane</keyword>
<proteinExistence type="predicted"/>
<feature type="transmembrane region" description="Helical" evidence="6">
    <location>
        <begin position="68"/>
        <end position="88"/>
    </location>
</feature>
<evidence type="ECO:0000256" key="2">
    <source>
        <dbReference type="ARBA" id="ARBA00022692"/>
    </source>
</evidence>
<comment type="caution">
    <text evidence="8">The sequence shown here is derived from an EMBL/GenBank/DDBJ whole genome shotgun (WGS) entry which is preliminary data.</text>
</comment>
<dbReference type="InterPro" id="IPR036259">
    <property type="entry name" value="MFS_trans_sf"/>
</dbReference>
<evidence type="ECO:0000313" key="9">
    <source>
        <dbReference type="Proteomes" id="UP001172708"/>
    </source>
</evidence>
<feature type="transmembrane region" description="Helical" evidence="6">
    <location>
        <begin position="286"/>
        <end position="309"/>
    </location>
</feature>
<feature type="domain" description="Major facilitator superfamily (MFS) profile" evidence="7">
    <location>
        <begin position="30"/>
        <end position="523"/>
    </location>
</feature>
<evidence type="ECO:0000259" key="7">
    <source>
        <dbReference type="PROSITE" id="PS50850"/>
    </source>
</evidence>
<feature type="transmembrane region" description="Helical" evidence="6">
    <location>
        <begin position="127"/>
        <end position="147"/>
    </location>
</feature>
<name>A0ABT8GEU8_9MICO</name>
<dbReference type="RefSeq" id="WP_301141203.1">
    <property type="nucleotide sequence ID" value="NZ_JAUHQA010000001.1"/>
</dbReference>
<dbReference type="Proteomes" id="UP001172708">
    <property type="component" value="Unassembled WGS sequence"/>
</dbReference>
<dbReference type="PANTHER" id="PTHR42718">
    <property type="entry name" value="MAJOR FACILITATOR SUPERFAMILY MULTIDRUG TRANSPORTER MFSC"/>
    <property type="match status" value="1"/>
</dbReference>
<evidence type="ECO:0000313" key="8">
    <source>
        <dbReference type="EMBL" id="MDN4479950.1"/>
    </source>
</evidence>
<sequence length="561" mass="58746">MSTPATTPVTLDDALAEGISERTFRRRWAILATLCLGLMTAMIANMSLNLALPDLAVDFSLTQLELTWVVEAFALVFAALLFIAAAIADRYGRKRTMMVGLVIFVLASLYAPFFASTGAELIASRAVMGIGGALVMPTTLSLVNVVFPSKERPRAIAIWAAVAGVGMMIGSVLTGVLLHFFDWHSAFLLGAVFGVVSLVVTARIVPESVDEKVTPVDWTGGALITMALAGIVYTIMEAPSHGFDDTMTIVAAVVGAASLAAFIWWELRATHPMLDLSLFRSSRFTLSVISVTLTFFAMMGAFFGMTQIFQLVMDYNSLITSLAFIPAMLPMMIVGPFVPTIVEKVGTRWTVIPGLLLIAGGFGLMTTWPTVPAYWDFLIAMSLITFGMALVMTPATNMMMASVPRNRSGMGSAMNDTTRELGASLGIAVLGSLIANQYASNIAPVAEDLPGEAGAAVGDSLAGAVAVTDQMSAGGGTAADGASQIAFAAQEAFMDANQYAMAISAVIAIGTAILMLIALPRGDKSLSAEPGSAPHEDRSAADAEEPAPASAAASHSTTPSQ</sequence>
<feature type="transmembrane region" description="Helical" evidence="6">
    <location>
        <begin position="156"/>
        <end position="181"/>
    </location>
</feature>
<evidence type="ECO:0000256" key="5">
    <source>
        <dbReference type="SAM" id="MobiDB-lite"/>
    </source>
</evidence>
<dbReference type="EMBL" id="JAUHQA010000001">
    <property type="protein sequence ID" value="MDN4479950.1"/>
    <property type="molecule type" value="Genomic_DNA"/>
</dbReference>
<evidence type="ECO:0000256" key="6">
    <source>
        <dbReference type="SAM" id="Phobius"/>
    </source>
</evidence>
<dbReference type="Gene3D" id="1.20.1250.20">
    <property type="entry name" value="MFS general substrate transporter like domains"/>
    <property type="match status" value="1"/>
</dbReference>
<feature type="transmembrane region" description="Helical" evidence="6">
    <location>
        <begin position="248"/>
        <end position="265"/>
    </location>
</feature>
<dbReference type="PANTHER" id="PTHR42718:SF42">
    <property type="entry name" value="EXPORT PROTEIN"/>
    <property type="match status" value="1"/>
</dbReference>
<comment type="subcellular location">
    <subcellularLocation>
        <location evidence="1">Cell membrane</location>
        <topology evidence="1">Multi-pass membrane protein</topology>
    </subcellularLocation>
</comment>